<keyword evidence="2" id="KW-1133">Transmembrane helix</keyword>
<name>A0A1C4VHC6_9ACTN</name>
<protein>
    <submittedName>
        <fullName evidence="3">Uncharacterized protein</fullName>
    </submittedName>
</protein>
<dbReference type="RefSeq" id="WP_091603608.1">
    <property type="nucleotide sequence ID" value="NZ_FMCX01000001.1"/>
</dbReference>
<sequence>MSEADDEERAGTDVPTAGAEPGAARRGPTWLILAVVAAALLVCCCSAVIGLAVSWRTGLFGG</sequence>
<accession>A0A1C4VHC6</accession>
<evidence type="ECO:0000313" key="3">
    <source>
        <dbReference type="EMBL" id="SCE83384.1"/>
    </source>
</evidence>
<keyword evidence="2" id="KW-0812">Transmembrane</keyword>
<keyword evidence="2" id="KW-0472">Membrane</keyword>
<feature type="region of interest" description="Disordered" evidence="1">
    <location>
        <begin position="1"/>
        <end position="24"/>
    </location>
</feature>
<keyword evidence="4" id="KW-1185">Reference proteome</keyword>
<feature type="transmembrane region" description="Helical" evidence="2">
    <location>
        <begin position="30"/>
        <end position="53"/>
    </location>
</feature>
<organism evidence="3 4">
    <name type="scientific">Micromonospora mirobrigensis</name>
    <dbReference type="NCBI Taxonomy" id="262898"/>
    <lineage>
        <taxon>Bacteria</taxon>
        <taxon>Bacillati</taxon>
        <taxon>Actinomycetota</taxon>
        <taxon>Actinomycetes</taxon>
        <taxon>Micromonosporales</taxon>
        <taxon>Micromonosporaceae</taxon>
        <taxon>Micromonospora</taxon>
    </lineage>
</organism>
<dbReference type="Proteomes" id="UP000199504">
    <property type="component" value="Unassembled WGS sequence"/>
</dbReference>
<reference evidence="4" key="1">
    <citation type="submission" date="2016-06" db="EMBL/GenBank/DDBJ databases">
        <authorList>
            <person name="Varghese N."/>
            <person name="Submissions Spin"/>
        </authorList>
    </citation>
    <scope>NUCLEOTIDE SEQUENCE [LARGE SCALE GENOMIC DNA]</scope>
    <source>
        <strain evidence="4">DSM 44830</strain>
    </source>
</reference>
<dbReference type="AlphaFoldDB" id="A0A1C4VHC6"/>
<feature type="compositionally biased region" description="Low complexity" evidence="1">
    <location>
        <begin position="15"/>
        <end position="24"/>
    </location>
</feature>
<dbReference type="EMBL" id="FMCX01000001">
    <property type="protein sequence ID" value="SCE83384.1"/>
    <property type="molecule type" value="Genomic_DNA"/>
</dbReference>
<evidence type="ECO:0000256" key="2">
    <source>
        <dbReference type="SAM" id="Phobius"/>
    </source>
</evidence>
<evidence type="ECO:0000313" key="4">
    <source>
        <dbReference type="Proteomes" id="UP000199504"/>
    </source>
</evidence>
<proteinExistence type="predicted"/>
<evidence type="ECO:0000256" key="1">
    <source>
        <dbReference type="SAM" id="MobiDB-lite"/>
    </source>
</evidence>
<gene>
    <name evidence="3" type="ORF">GA0070564_1011212</name>
</gene>